<dbReference type="Proteomes" id="UP000199263">
    <property type="component" value="Unassembled WGS sequence"/>
</dbReference>
<dbReference type="EMBL" id="FOMG01000002">
    <property type="protein sequence ID" value="SFC29425.1"/>
    <property type="molecule type" value="Genomic_DNA"/>
</dbReference>
<evidence type="ECO:0000313" key="3">
    <source>
        <dbReference type="Proteomes" id="UP000199263"/>
    </source>
</evidence>
<name>A0A1I1I066_9CLOT</name>
<reference evidence="2 3" key="1">
    <citation type="submission" date="2016-10" db="EMBL/GenBank/DDBJ databases">
        <authorList>
            <person name="de Groot N.N."/>
        </authorList>
    </citation>
    <scope>NUCLEOTIDE SEQUENCE [LARGE SCALE GENOMIC DNA]</scope>
    <source>
        <strain evidence="2 3">DSM 12992</strain>
    </source>
</reference>
<dbReference type="RefSeq" id="WP_090088284.1">
    <property type="nucleotide sequence ID" value="NZ_FOMG01000002.1"/>
</dbReference>
<evidence type="ECO:0000313" key="2">
    <source>
        <dbReference type="EMBL" id="SFC29425.1"/>
    </source>
</evidence>
<keyword evidence="1" id="KW-0175">Coiled coil</keyword>
<accession>A0A1I1I066</accession>
<gene>
    <name evidence="2" type="ORF">SAMN05421842_10269</name>
</gene>
<proteinExistence type="predicted"/>
<feature type="coiled-coil region" evidence="1">
    <location>
        <begin position="23"/>
        <end position="50"/>
    </location>
</feature>
<dbReference type="OrthoDB" id="1903559at2"/>
<organism evidence="2 3">
    <name type="scientific">Clostridium uliginosum</name>
    <dbReference type="NCBI Taxonomy" id="119641"/>
    <lineage>
        <taxon>Bacteria</taxon>
        <taxon>Bacillati</taxon>
        <taxon>Bacillota</taxon>
        <taxon>Clostridia</taxon>
        <taxon>Eubacteriales</taxon>
        <taxon>Clostridiaceae</taxon>
        <taxon>Clostridium</taxon>
    </lineage>
</organism>
<protein>
    <submittedName>
        <fullName evidence="2">Uncharacterized protein</fullName>
    </submittedName>
</protein>
<keyword evidence="3" id="KW-1185">Reference proteome</keyword>
<dbReference type="AlphaFoldDB" id="A0A1I1I066"/>
<evidence type="ECO:0000256" key="1">
    <source>
        <dbReference type="SAM" id="Coils"/>
    </source>
</evidence>
<sequence length="137" mass="15986">MRNEKLEKSIIRIDNDIESMKVAKKYLSNVEEINEVIDTLNKKRQILADELYYEDSKSYEECCKVIQEVLDKNLGESEQTELLNTIKETFGRRAPNVSKKSNGLNAWLKTLDIEYKWIESEKNDWAVLVISGFGLHQ</sequence>